<dbReference type="InterPro" id="IPR024775">
    <property type="entry name" value="DinB-like"/>
</dbReference>
<name>A0A7W7W2S2_9ACTN</name>
<evidence type="ECO:0000313" key="2">
    <source>
        <dbReference type="EMBL" id="MBB4932262.1"/>
    </source>
</evidence>
<accession>A0A7W7W2S2</accession>
<reference evidence="2 3" key="1">
    <citation type="submission" date="2020-08" db="EMBL/GenBank/DDBJ databases">
        <title>Sequencing the genomes of 1000 actinobacteria strains.</title>
        <authorList>
            <person name="Klenk H.-P."/>
        </authorList>
    </citation>
    <scope>NUCLEOTIDE SEQUENCE [LARGE SCALE GENOMIC DNA]</scope>
    <source>
        <strain evidence="2 3">DSM 102030</strain>
    </source>
</reference>
<dbReference type="Proteomes" id="UP000523007">
    <property type="component" value="Unassembled WGS sequence"/>
</dbReference>
<dbReference type="RefSeq" id="WP_184579579.1">
    <property type="nucleotide sequence ID" value="NZ_JACHJT010000001.1"/>
</dbReference>
<feature type="domain" description="DinB-like" evidence="1">
    <location>
        <begin position="55"/>
        <end position="163"/>
    </location>
</feature>
<evidence type="ECO:0000313" key="3">
    <source>
        <dbReference type="Proteomes" id="UP000523007"/>
    </source>
</evidence>
<evidence type="ECO:0000259" key="1">
    <source>
        <dbReference type="Pfam" id="PF12867"/>
    </source>
</evidence>
<proteinExistence type="predicted"/>
<dbReference type="Pfam" id="PF12867">
    <property type="entry name" value="DinB_2"/>
    <property type="match status" value="1"/>
</dbReference>
<organism evidence="2 3">
    <name type="scientific">Lipingzhangella halophila</name>
    <dbReference type="NCBI Taxonomy" id="1783352"/>
    <lineage>
        <taxon>Bacteria</taxon>
        <taxon>Bacillati</taxon>
        <taxon>Actinomycetota</taxon>
        <taxon>Actinomycetes</taxon>
        <taxon>Streptosporangiales</taxon>
        <taxon>Nocardiopsidaceae</taxon>
        <taxon>Lipingzhangella</taxon>
    </lineage>
</organism>
<dbReference type="InterPro" id="IPR034660">
    <property type="entry name" value="DinB/YfiT-like"/>
</dbReference>
<dbReference type="EMBL" id="JACHJT010000001">
    <property type="protein sequence ID" value="MBB4932262.1"/>
    <property type="molecule type" value="Genomic_DNA"/>
</dbReference>
<dbReference type="AlphaFoldDB" id="A0A7W7W2S2"/>
<sequence length="176" mass="19936">MRWRDELLGQLDFYWEHSLWPRLGGLTDAEYFWEPAKDCWSVREQGDGSFLIDWQWPTPEPPPVTTIAWRLSHVAVQVFGIRASSHFGDGSLTITSATWPGSADSALTMLETNYRAWREGVLGLDDAALDRPVGEAEGPWAEHSFATLILHINRELMHHGAEIALLRDLYRAGFSS</sequence>
<dbReference type="SUPFAM" id="SSF109854">
    <property type="entry name" value="DinB/YfiT-like putative metalloenzymes"/>
    <property type="match status" value="1"/>
</dbReference>
<gene>
    <name evidence="2" type="ORF">F4561_003082</name>
</gene>
<protein>
    <recommendedName>
        <fullName evidence="1">DinB-like domain-containing protein</fullName>
    </recommendedName>
</protein>
<keyword evidence="3" id="KW-1185">Reference proteome</keyword>
<comment type="caution">
    <text evidence="2">The sequence shown here is derived from an EMBL/GenBank/DDBJ whole genome shotgun (WGS) entry which is preliminary data.</text>
</comment>